<keyword evidence="3" id="KW-0732">Signal</keyword>
<dbReference type="Pfam" id="PF00445">
    <property type="entry name" value="Ribonuclease_T2"/>
    <property type="match status" value="1"/>
</dbReference>
<evidence type="ECO:0000256" key="1">
    <source>
        <dbReference type="ARBA" id="ARBA00007469"/>
    </source>
</evidence>
<dbReference type="PROSITE" id="PS00530">
    <property type="entry name" value="RNASE_T2_1"/>
    <property type="match status" value="1"/>
</dbReference>
<sequence>MRMGMRAAAGLAALVLAVSAALAEGERAGDFDHYVLALSWSPSWCATTGATRGDPQCAPGRAARFVLHGLWPQYGDGGWPSFCHSPAPDPSRAQTAAMADIMGNPGAAWYQWKKHGRCAGLAAADYFSLARRALAGVTIPPVLQEIDHDVRLPASVIEAAFLEVNPAFRPDMVTITCKGERIAEVRLCLTRDLAPRPCAGPAARDCRAQSALLAAPR</sequence>
<dbReference type="AlphaFoldDB" id="A0A1N7MMI2"/>
<dbReference type="SUPFAM" id="SSF55895">
    <property type="entry name" value="Ribonuclease Rh-like"/>
    <property type="match status" value="1"/>
</dbReference>
<feature type="chain" id="PRO_5012139516" evidence="3">
    <location>
        <begin position="24"/>
        <end position="217"/>
    </location>
</feature>
<accession>A0A1N7MMI2</accession>
<dbReference type="InterPro" id="IPR036430">
    <property type="entry name" value="RNase_T2-like_sf"/>
</dbReference>
<keyword evidence="5" id="KW-1185">Reference proteome</keyword>
<dbReference type="RefSeq" id="WP_235816313.1">
    <property type="nucleotide sequence ID" value="NZ_FTOM01000008.1"/>
</dbReference>
<dbReference type="GO" id="GO:0006401">
    <property type="term" value="P:RNA catabolic process"/>
    <property type="evidence" value="ECO:0007669"/>
    <property type="project" value="UniProtKB-ARBA"/>
</dbReference>
<dbReference type="CDD" id="cd01062">
    <property type="entry name" value="RNase_T2_prok"/>
    <property type="match status" value="1"/>
</dbReference>
<dbReference type="InterPro" id="IPR001568">
    <property type="entry name" value="RNase_T2-like"/>
</dbReference>
<reference evidence="5" key="1">
    <citation type="submission" date="2017-01" db="EMBL/GenBank/DDBJ databases">
        <authorList>
            <person name="Varghese N."/>
            <person name="Submissions S."/>
        </authorList>
    </citation>
    <scope>NUCLEOTIDE SEQUENCE [LARGE SCALE GENOMIC DNA]</scope>
    <source>
        <strain evidence="5">DSM 18714</strain>
    </source>
</reference>
<dbReference type="GO" id="GO:0003723">
    <property type="term" value="F:RNA binding"/>
    <property type="evidence" value="ECO:0007669"/>
    <property type="project" value="InterPro"/>
</dbReference>
<feature type="signal peptide" evidence="3">
    <location>
        <begin position="1"/>
        <end position="23"/>
    </location>
</feature>
<dbReference type="EMBL" id="FTOM01000008">
    <property type="protein sequence ID" value="SIS87346.1"/>
    <property type="molecule type" value="Genomic_DNA"/>
</dbReference>
<name>A0A1N7MMI2_9RHOB</name>
<comment type="similarity">
    <text evidence="1 2">Belongs to the RNase T2 family.</text>
</comment>
<dbReference type="STRING" id="407234.SAMN05421795_10899"/>
<dbReference type="InterPro" id="IPR018188">
    <property type="entry name" value="RNase_T2_His_AS_1"/>
</dbReference>
<evidence type="ECO:0000313" key="4">
    <source>
        <dbReference type="EMBL" id="SIS87346.1"/>
    </source>
</evidence>
<organism evidence="4 5">
    <name type="scientific">Phaeovulum vinaykumarii</name>
    <dbReference type="NCBI Taxonomy" id="407234"/>
    <lineage>
        <taxon>Bacteria</taxon>
        <taxon>Pseudomonadati</taxon>
        <taxon>Pseudomonadota</taxon>
        <taxon>Alphaproteobacteria</taxon>
        <taxon>Rhodobacterales</taxon>
        <taxon>Paracoccaceae</taxon>
        <taxon>Phaeovulum</taxon>
    </lineage>
</organism>
<dbReference type="GO" id="GO:0033897">
    <property type="term" value="F:ribonuclease T2 activity"/>
    <property type="evidence" value="ECO:0007669"/>
    <property type="project" value="InterPro"/>
</dbReference>
<evidence type="ECO:0000313" key="5">
    <source>
        <dbReference type="Proteomes" id="UP000186098"/>
    </source>
</evidence>
<evidence type="ECO:0000256" key="3">
    <source>
        <dbReference type="SAM" id="SignalP"/>
    </source>
</evidence>
<dbReference type="Gene3D" id="3.90.730.10">
    <property type="entry name" value="Ribonuclease T2-like"/>
    <property type="match status" value="1"/>
</dbReference>
<dbReference type="PANTHER" id="PTHR11240">
    <property type="entry name" value="RIBONUCLEASE T2"/>
    <property type="match status" value="1"/>
</dbReference>
<dbReference type="InterPro" id="IPR039378">
    <property type="entry name" value="RNase_T2_prok"/>
</dbReference>
<dbReference type="PANTHER" id="PTHR11240:SF22">
    <property type="entry name" value="RIBONUCLEASE T2"/>
    <property type="match status" value="1"/>
</dbReference>
<proteinExistence type="inferred from homology"/>
<gene>
    <name evidence="4" type="ORF">SAMN05421795_10899</name>
</gene>
<evidence type="ECO:0000256" key="2">
    <source>
        <dbReference type="RuleBase" id="RU004328"/>
    </source>
</evidence>
<protein>
    <submittedName>
        <fullName evidence="4">Ribonuclease T2</fullName>
    </submittedName>
</protein>
<dbReference type="Proteomes" id="UP000186098">
    <property type="component" value="Unassembled WGS sequence"/>
</dbReference>